<evidence type="ECO:0000313" key="5">
    <source>
        <dbReference type="Proteomes" id="UP000287865"/>
    </source>
</evidence>
<evidence type="ECO:0000313" key="3">
    <source>
        <dbReference type="EMBL" id="RUO24584.1"/>
    </source>
</evidence>
<dbReference type="RefSeq" id="WP_111569348.1">
    <property type="nucleotide sequence ID" value="NZ_PIPK01000006.1"/>
</dbReference>
<protein>
    <submittedName>
        <fullName evidence="2 3">Hydrolase</fullName>
    </submittedName>
</protein>
<dbReference type="Gene3D" id="3.40.50.850">
    <property type="entry name" value="Isochorismatase-like"/>
    <property type="match status" value="1"/>
</dbReference>
<dbReference type="PANTHER" id="PTHR14119">
    <property type="entry name" value="HYDROLASE"/>
    <property type="match status" value="1"/>
</dbReference>
<dbReference type="InterPro" id="IPR036380">
    <property type="entry name" value="Isochorismatase-like_sf"/>
</dbReference>
<reference evidence="2 4" key="2">
    <citation type="submission" date="2018-06" db="EMBL/GenBank/DDBJ databases">
        <title>Genomic Encyclopedia of Type Strains, Phase III (KMG-III): the genomes of soil and plant-associated and newly described type strains.</title>
        <authorList>
            <person name="Whitman W."/>
        </authorList>
    </citation>
    <scope>NUCLEOTIDE SEQUENCE [LARGE SCALE GENOMIC DNA]</scope>
    <source>
        <strain evidence="2 4">CGMCC 1.15366</strain>
    </source>
</reference>
<dbReference type="Proteomes" id="UP000287865">
    <property type="component" value="Unassembled WGS sequence"/>
</dbReference>
<accession>A0A327WVP3</accession>
<organism evidence="2 4">
    <name type="scientific">Aliidiomarina maris</name>
    <dbReference type="NCBI Taxonomy" id="531312"/>
    <lineage>
        <taxon>Bacteria</taxon>
        <taxon>Pseudomonadati</taxon>
        <taxon>Pseudomonadota</taxon>
        <taxon>Gammaproteobacteria</taxon>
        <taxon>Alteromonadales</taxon>
        <taxon>Idiomarinaceae</taxon>
        <taxon>Aliidiomarina</taxon>
    </lineage>
</organism>
<evidence type="ECO:0000313" key="4">
    <source>
        <dbReference type="Proteomes" id="UP000249203"/>
    </source>
</evidence>
<dbReference type="GO" id="GO:0016787">
    <property type="term" value="F:hydrolase activity"/>
    <property type="evidence" value="ECO:0007669"/>
    <property type="project" value="UniProtKB-KW"/>
</dbReference>
<dbReference type="EMBL" id="QLMD01000006">
    <property type="protein sequence ID" value="RAJ96973.1"/>
    <property type="molecule type" value="Genomic_DNA"/>
</dbReference>
<dbReference type="EMBL" id="PIPK01000006">
    <property type="protein sequence ID" value="RUO24584.1"/>
    <property type="molecule type" value="Genomic_DNA"/>
</dbReference>
<evidence type="ECO:0000313" key="2">
    <source>
        <dbReference type="EMBL" id="RAJ96973.1"/>
    </source>
</evidence>
<dbReference type="PANTHER" id="PTHR14119:SF3">
    <property type="entry name" value="ISOCHORISMATASE DOMAIN-CONTAINING PROTEIN 2"/>
    <property type="match status" value="1"/>
</dbReference>
<dbReference type="Pfam" id="PF00857">
    <property type="entry name" value="Isochorismatase"/>
    <property type="match status" value="1"/>
</dbReference>
<dbReference type="AlphaFoldDB" id="A0A327WVP3"/>
<feature type="domain" description="Isochorismatase-like" evidence="1">
    <location>
        <begin position="12"/>
        <end position="161"/>
    </location>
</feature>
<keyword evidence="5" id="KW-1185">Reference proteome</keyword>
<keyword evidence="2" id="KW-0378">Hydrolase</keyword>
<dbReference type="InterPro" id="IPR050993">
    <property type="entry name" value="Isochorismatase_domain"/>
</dbReference>
<dbReference type="SUPFAM" id="SSF52499">
    <property type="entry name" value="Isochorismatase-like hydrolases"/>
    <property type="match status" value="1"/>
</dbReference>
<dbReference type="CDD" id="cd01012">
    <property type="entry name" value="YcaC_related"/>
    <property type="match status" value="1"/>
</dbReference>
<comment type="caution">
    <text evidence="2">The sequence shown here is derived from an EMBL/GenBank/DDBJ whole genome shotgun (WGS) entry which is preliminary data.</text>
</comment>
<sequence length="185" mass="21072">MRLNSLIQRDQSVLCVVDVQQRLAPAIVNVAALIERHQWLLAIANQLLVPVVYTEQYPQGLGPTVNELNGLLASAQKLEKTHFSAYAEQHVREYFSQTKRQQIVLTGTETHVCVLQTALDMQAQGFKVFVVEDAVGSRRESDKRLALQRLRDNGCQIVSSEMVAFEWLHRSATDEFKHISRNFLR</sequence>
<dbReference type="OrthoDB" id="9796958at2"/>
<gene>
    <name evidence="2" type="ORF">B0I24_10636</name>
    <name evidence="3" type="ORF">CWE07_07890</name>
</gene>
<dbReference type="Proteomes" id="UP000249203">
    <property type="component" value="Unassembled WGS sequence"/>
</dbReference>
<name>A0A327WVP3_9GAMM</name>
<dbReference type="InterPro" id="IPR000868">
    <property type="entry name" value="Isochorismatase-like_dom"/>
</dbReference>
<proteinExistence type="predicted"/>
<evidence type="ECO:0000259" key="1">
    <source>
        <dbReference type="Pfam" id="PF00857"/>
    </source>
</evidence>
<reference evidence="3 5" key="1">
    <citation type="journal article" date="2018" name="Front. Microbiol.">
        <title>Genome-Based Analysis Reveals the Taxonomy and Diversity of the Family Idiomarinaceae.</title>
        <authorList>
            <person name="Liu Y."/>
            <person name="Lai Q."/>
            <person name="Shao Z."/>
        </authorList>
    </citation>
    <scope>NUCLEOTIDE SEQUENCE [LARGE SCALE GENOMIC DNA]</scope>
    <source>
        <strain evidence="3 5">CF12-14</strain>
    </source>
</reference>